<dbReference type="AlphaFoldDB" id="B7GRC0"/>
<dbReference type="EMBL" id="CP001095">
    <property type="protein sequence ID" value="ACJ52350.1"/>
    <property type="molecule type" value="Genomic_DNA"/>
</dbReference>
<dbReference type="KEGG" id="blon:BLIJ_1295"/>
<protein>
    <submittedName>
        <fullName evidence="1">Uncharacterized protein</fullName>
    </submittedName>
</protein>
<dbReference type="Proteomes" id="UP000001360">
    <property type="component" value="Chromosome"/>
</dbReference>
<accession>B7GRC0</accession>
<evidence type="ECO:0000313" key="2">
    <source>
        <dbReference type="Proteomes" id="UP000001360"/>
    </source>
</evidence>
<proteinExistence type="predicted"/>
<organism evidence="1 2">
    <name type="scientific">Bifidobacterium longum subsp. infantis (strain ATCC 15697 / DSM 20088 / JCM 1222 / NCTC 11817 / S12)</name>
    <dbReference type="NCBI Taxonomy" id="391904"/>
    <lineage>
        <taxon>Bacteria</taxon>
        <taxon>Bacillati</taxon>
        <taxon>Actinomycetota</taxon>
        <taxon>Actinomycetes</taxon>
        <taxon>Bifidobacteriales</taxon>
        <taxon>Bifidobacteriaceae</taxon>
        <taxon>Bifidobacterium</taxon>
    </lineage>
</organism>
<name>B7GRC0_BIFLS</name>
<evidence type="ECO:0000313" key="1">
    <source>
        <dbReference type="EMBL" id="ACJ52350.1"/>
    </source>
</evidence>
<gene>
    <name evidence="1" type="ordered locus">Blon_1262</name>
</gene>
<accession>E8MK04</accession>
<dbReference type="PATRIC" id="fig|391904.8.peg.1299"/>
<dbReference type="KEGG" id="bln:Blon_1262"/>
<dbReference type="RefSeq" id="WP_012577605.1">
    <property type="nucleotide sequence ID" value="NC_011593.1"/>
</dbReference>
<sequence>MMGMSTDEWRLLVSTRATGRGDRTAGRDDNSCGALIDGRGERHTAFIDHMPEHPSDEYRQLHEWADGYGWMLTPDADRLADRIIDGMDPHPAPAVAAALAACYPDRLIMADTRAVRRPAERWFHEAGPLRLDRYMRGGMGDVARMIVHDRLHPDMPVLAGRRLDELIDTHAYDALIATGMGGMLTVVQWTSIARHGDPAACRILDGMRRGMDDALACGRLRGMCTPA</sequence>
<reference evidence="1 2" key="1">
    <citation type="journal article" date="2008" name="Proc. Natl. Acad. Sci. U.S.A.">
        <title>The genome sequence of Bifidobacterium longum subsp. infantis reveals adaptations for milk utilization within the infant microbiome.</title>
        <authorList>
            <person name="Sela D.A."/>
            <person name="Chapman J."/>
            <person name="Adeuya A."/>
            <person name="Kim J.H."/>
            <person name="Chen F."/>
            <person name="Whitehead T.R."/>
            <person name="Lapidus A."/>
            <person name="Rokhsar D.S."/>
            <person name="Lebrilla C.B."/>
            <person name="German J.B."/>
            <person name="Price N.P."/>
            <person name="Richardson P.M."/>
            <person name="Mills D.A."/>
        </authorList>
    </citation>
    <scope>NUCLEOTIDE SEQUENCE [LARGE SCALE GENOMIC DNA]</scope>
    <source>
        <strain evidence="2">ATCC 15697 / DSM 20088 / JCM 1222 / NCTC 11817 / S12 [JGI]</strain>
    </source>
</reference>